<reference evidence="1" key="1">
    <citation type="submission" date="2014-11" db="EMBL/GenBank/DDBJ databases">
        <authorList>
            <person name="Malar M.C."/>
            <person name="Sen D."/>
            <person name="Tripathy S."/>
        </authorList>
    </citation>
    <scope>NUCLEOTIDE SEQUENCE</scope>
    <source>
        <strain evidence="1">BDU141951</strain>
    </source>
</reference>
<evidence type="ECO:0000313" key="1">
    <source>
        <dbReference type="EMBL" id="NEV65750.1"/>
    </source>
</evidence>
<organism evidence="1">
    <name type="scientific">Lyngbya confervoides BDU141951</name>
    <dbReference type="NCBI Taxonomy" id="1574623"/>
    <lineage>
        <taxon>Bacteria</taxon>
        <taxon>Bacillati</taxon>
        <taxon>Cyanobacteriota</taxon>
        <taxon>Cyanophyceae</taxon>
        <taxon>Oscillatoriophycideae</taxon>
        <taxon>Oscillatoriales</taxon>
        <taxon>Microcoleaceae</taxon>
        <taxon>Lyngbya</taxon>
    </lineage>
</organism>
<dbReference type="AlphaFoldDB" id="A0A8T6QJ06"/>
<name>A0A8T6QJ06_9CYAN</name>
<protein>
    <submittedName>
        <fullName evidence="1">Uncharacterized protein</fullName>
    </submittedName>
</protein>
<accession>A0A8T6QJ06</accession>
<dbReference type="EMBL" id="JTHE02000002">
    <property type="protein sequence ID" value="NEV65750.1"/>
    <property type="molecule type" value="Genomic_DNA"/>
</dbReference>
<reference evidence="1" key="3">
    <citation type="submission" date="2020-02" db="EMBL/GenBank/DDBJ databases">
        <authorList>
            <person name="Sarangi A.N."/>
            <person name="Ghosh S."/>
            <person name="Mukherjee M."/>
            <person name="Tripathy S."/>
        </authorList>
    </citation>
    <scope>NUCLEOTIDE SEQUENCE</scope>
    <source>
        <strain evidence="1">BDU141951</strain>
    </source>
</reference>
<comment type="caution">
    <text evidence="1">The sequence shown here is derived from an EMBL/GenBank/DDBJ whole genome shotgun (WGS) entry which is preliminary data.</text>
</comment>
<sequence length="51" mass="5810">MAHPTRCIPAYCLQVVATLPKWRAEGNNSLASSFTDPLTDRRWGIFRGDCW</sequence>
<gene>
    <name evidence="1" type="ORF">QQ91_001295</name>
</gene>
<proteinExistence type="predicted"/>
<reference evidence="1" key="2">
    <citation type="journal article" date="2015" name="Genome Announc.">
        <title>Draft Genome Sequence of Filamentous Marine Cyanobacterium Lyngbya confervoides Strain BDU141951.</title>
        <authorList>
            <person name="Chandrababunaidu M.M."/>
            <person name="Sen D."/>
            <person name="Tripathy S."/>
        </authorList>
    </citation>
    <scope>NUCLEOTIDE SEQUENCE</scope>
    <source>
        <strain evidence="1">BDU141951</strain>
    </source>
</reference>